<protein>
    <recommendedName>
        <fullName evidence="4">Outer membrane insertion C-signal</fullName>
    </recommendedName>
</protein>
<evidence type="ECO:0000256" key="1">
    <source>
        <dbReference type="SAM" id="SignalP"/>
    </source>
</evidence>
<reference evidence="2 3" key="1">
    <citation type="submission" date="2020-08" db="EMBL/GenBank/DDBJ databases">
        <title>Genomic Encyclopedia of Type Strains, Phase IV (KMG-IV): sequencing the most valuable type-strain genomes for metagenomic binning, comparative biology and taxonomic classification.</title>
        <authorList>
            <person name="Goeker M."/>
        </authorList>
    </citation>
    <scope>NUCLEOTIDE SEQUENCE [LARGE SCALE GENOMIC DNA]</scope>
    <source>
        <strain evidence="2 3">DSM 102044</strain>
    </source>
</reference>
<keyword evidence="1" id="KW-0732">Signal</keyword>
<feature type="chain" id="PRO_5032791519" description="Outer membrane insertion C-signal" evidence="1">
    <location>
        <begin position="24"/>
        <end position="155"/>
    </location>
</feature>
<proteinExistence type="predicted"/>
<evidence type="ECO:0008006" key="4">
    <source>
        <dbReference type="Google" id="ProtNLM"/>
    </source>
</evidence>
<accession>A0A841MWN0</accession>
<evidence type="ECO:0000313" key="2">
    <source>
        <dbReference type="EMBL" id="MBB6326411.1"/>
    </source>
</evidence>
<dbReference type="Proteomes" id="UP000588604">
    <property type="component" value="Unassembled WGS sequence"/>
</dbReference>
<name>A0A841MWN0_9BACT</name>
<dbReference type="AlphaFoldDB" id="A0A841MWN0"/>
<organism evidence="2 3">
    <name type="scientific">Algoriphagus iocasae</name>
    <dbReference type="NCBI Taxonomy" id="1836499"/>
    <lineage>
        <taxon>Bacteria</taxon>
        <taxon>Pseudomonadati</taxon>
        <taxon>Bacteroidota</taxon>
        <taxon>Cytophagia</taxon>
        <taxon>Cytophagales</taxon>
        <taxon>Cyclobacteriaceae</taxon>
        <taxon>Algoriphagus</taxon>
    </lineage>
</organism>
<gene>
    <name evidence="2" type="ORF">FHS59_002039</name>
</gene>
<evidence type="ECO:0000313" key="3">
    <source>
        <dbReference type="Proteomes" id="UP000588604"/>
    </source>
</evidence>
<feature type="signal peptide" evidence="1">
    <location>
        <begin position="1"/>
        <end position="23"/>
    </location>
</feature>
<dbReference type="RefSeq" id="WP_184495017.1">
    <property type="nucleotide sequence ID" value="NZ_JACIJO010000002.1"/>
</dbReference>
<dbReference type="EMBL" id="JACIJO010000002">
    <property type="protein sequence ID" value="MBB6326411.1"/>
    <property type="molecule type" value="Genomic_DNA"/>
</dbReference>
<sequence length="155" mass="17065">MKYFKILFLVVFFACAATLESNAQEVGIRFGQFGGNNVAIDGVFSLGQFSRIHADVSFGSGVGVDALWDFIYRPVGSSDFKWYVGAGPSLYIDDPFSLSAAGEIGIEYAFEEVPIVIGADWRPTFRIVENTDFFADVFGLNIRWRFGNDGSNATN</sequence>
<comment type="caution">
    <text evidence="2">The sequence shown here is derived from an EMBL/GenBank/DDBJ whole genome shotgun (WGS) entry which is preliminary data.</text>
</comment>
<keyword evidence="3" id="KW-1185">Reference proteome</keyword>